<keyword evidence="8 10" id="KW-0472">Membrane</keyword>
<keyword evidence="6 10" id="KW-1133">Transmembrane helix</keyword>
<dbReference type="AlphaFoldDB" id="A0A977PIY1"/>
<dbReference type="InterPro" id="IPR039428">
    <property type="entry name" value="NUOK/Mnh_C1-like"/>
</dbReference>
<evidence type="ECO:0000256" key="8">
    <source>
        <dbReference type="ARBA" id="ARBA00023136"/>
    </source>
</evidence>
<dbReference type="Gene3D" id="1.10.287.3510">
    <property type="match status" value="1"/>
</dbReference>
<evidence type="ECO:0000256" key="4">
    <source>
        <dbReference type="ARBA" id="ARBA00022692"/>
    </source>
</evidence>
<sequence length="110" mass="12638">MITTVNLLLILVLMLFQSFLMNKHHIIMLLLILESMMLILLSYLFFLLVDVNLNPYMFLLMMTLGTCEAGLGLSVLVSLMRFHGNDYISSISSSKWFAKIKYIKGSYSFT</sequence>
<evidence type="ECO:0000256" key="10">
    <source>
        <dbReference type="SAM" id="Phobius"/>
    </source>
</evidence>
<proteinExistence type="inferred from homology"/>
<organism evidence="11">
    <name type="scientific">Megaustenia imperator imperator</name>
    <dbReference type="NCBI Taxonomy" id="2979634"/>
    <lineage>
        <taxon>Eukaryota</taxon>
        <taxon>Metazoa</taxon>
        <taxon>Spiralia</taxon>
        <taxon>Lophotrochozoa</taxon>
        <taxon>Mollusca</taxon>
        <taxon>Gastropoda</taxon>
        <taxon>Heterobranchia</taxon>
        <taxon>Euthyneura</taxon>
        <taxon>Panpulmonata</taxon>
        <taxon>Eupulmonata</taxon>
        <taxon>Stylommatophora</taxon>
        <taxon>Helicina</taxon>
        <taxon>Helicarionoidea</taxon>
        <taxon>Ariophantidae</taxon>
        <taxon>Megaustenia</taxon>
        <taxon>Megaustenia imperator</taxon>
    </lineage>
</organism>
<evidence type="ECO:0000313" key="11">
    <source>
        <dbReference type="EMBL" id="UXC95402.1"/>
    </source>
</evidence>
<keyword evidence="7" id="KW-0520">NAD</keyword>
<dbReference type="GO" id="GO:0016020">
    <property type="term" value="C:membrane"/>
    <property type="evidence" value="ECO:0007669"/>
    <property type="project" value="UniProtKB-SubCell"/>
</dbReference>
<comment type="subcellular location">
    <subcellularLocation>
        <location evidence="1">Membrane</location>
        <topology evidence="1">Multi-pass membrane protein</topology>
    </subcellularLocation>
</comment>
<evidence type="ECO:0000256" key="7">
    <source>
        <dbReference type="ARBA" id="ARBA00023027"/>
    </source>
</evidence>
<reference evidence="11" key="1">
    <citation type="submission" date="2022-08" db="EMBL/GenBank/DDBJ databases">
        <title>Observation on Radulae of 17 Species of Terrestrial Mollusks by Scanning Electron Microscopy and Its Taxonomic Significance.</title>
        <authorList>
            <person name="Zhu Y."/>
        </authorList>
    </citation>
    <scope>NUCLEOTIDE SEQUENCE</scope>
</reference>
<evidence type="ECO:0000256" key="1">
    <source>
        <dbReference type="ARBA" id="ARBA00004141"/>
    </source>
</evidence>
<comment type="similarity">
    <text evidence="2">Belongs to the complex I subunit 4L family.</text>
</comment>
<feature type="transmembrane region" description="Helical" evidence="10">
    <location>
        <begin position="29"/>
        <end position="49"/>
    </location>
</feature>
<evidence type="ECO:0000256" key="2">
    <source>
        <dbReference type="ARBA" id="ARBA00010519"/>
    </source>
</evidence>
<evidence type="ECO:0000256" key="5">
    <source>
        <dbReference type="ARBA" id="ARBA00022967"/>
    </source>
</evidence>
<feature type="transmembrane region" description="Helical" evidence="10">
    <location>
        <begin position="6"/>
        <end position="22"/>
    </location>
</feature>
<evidence type="ECO:0000256" key="9">
    <source>
        <dbReference type="ARBA" id="ARBA00031586"/>
    </source>
</evidence>
<keyword evidence="11" id="KW-0496">Mitochondrion</keyword>
<accession>A0A977PIY1</accession>
<evidence type="ECO:0000256" key="6">
    <source>
        <dbReference type="ARBA" id="ARBA00022989"/>
    </source>
</evidence>
<gene>
    <name evidence="11" type="primary">nad4l</name>
</gene>
<protein>
    <recommendedName>
        <fullName evidence="3">NADH-ubiquinone oxidoreductase chain 4L</fullName>
    </recommendedName>
    <alternativeName>
        <fullName evidence="9">NADH dehydrogenase subunit 4L</fullName>
    </alternativeName>
</protein>
<name>A0A977PIY1_9EUPU</name>
<feature type="transmembrane region" description="Helical" evidence="10">
    <location>
        <begin position="55"/>
        <end position="79"/>
    </location>
</feature>
<dbReference type="Pfam" id="PF00420">
    <property type="entry name" value="Oxidored_q2"/>
    <property type="match status" value="1"/>
</dbReference>
<evidence type="ECO:0000256" key="3">
    <source>
        <dbReference type="ARBA" id="ARBA00016612"/>
    </source>
</evidence>
<keyword evidence="4 10" id="KW-0812">Transmembrane</keyword>
<dbReference type="EMBL" id="OP171944">
    <property type="protein sequence ID" value="UXC95402.1"/>
    <property type="molecule type" value="Genomic_DNA"/>
</dbReference>
<geneLocation type="mitochondrion" evidence="11"/>
<keyword evidence="5" id="KW-1278">Translocase</keyword>